<dbReference type="Proteomes" id="UP000605259">
    <property type="component" value="Unassembled WGS sequence"/>
</dbReference>
<gene>
    <name evidence="1" type="ORF">GCM10007140_23010</name>
</gene>
<evidence type="ECO:0000313" key="2">
    <source>
        <dbReference type="Proteomes" id="UP000605259"/>
    </source>
</evidence>
<organism evidence="1 2">
    <name type="scientific">Priestia taiwanensis</name>
    <dbReference type="NCBI Taxonomy" id="1347902"/>
    <lineage>
        <taxon>Bacteria</taxon>
        <taxon>Bacillati</taxon>
        <taxon>Bacillota</taxon>
        <taxon>Bacilli</taxon>
        <taxon>Bacillales</taxon>
        <taxon>Bacillaceae</taxon>
        <taxon>Priestia</taxon>
    </lineage>
</organism>
<accession>A0A917AT15</accession>
<proteinExistence type="predicted"/>
<reference evidence="1" key="1">
    <citation type="journal article" date="2014" name="Int. J. Syst. Evol. Microbiol.">
        <title>Complete genome sequence of Corynebacterium casei LMG S-19264T (=DSM 44701T), isolated from a smear-ripened cheese.</title>
        <authorList>
            <consortium name="US DOE Joint Genome Institute (JGI-PGF)"/>
            <person name="Walter F."/>
            <person name="Albersmeier A."/>
            <person name="Kalinowski J."/>
            <person name="Ruckert C."/>
        </authorList>
    </citation>
    <scope>NUCLEOTIDE SEQUENCE</scope>
    <source>
        <strain evidence="1">CGMCC 1.12698</strain>
    </source>
</reference>
<dbReference type="AlphaFoldDB" id="A0A917AT15"/>
<dbReference type="EMBL" id="BMFK01000001">
    <property type="protein sequence ID" value="GGE72494.1"/>
    <property type="molecule type" value="Genomic_DNA"/>
</dbReference>
<comment type="caution">
    <text evidence="1">The sequence shown here is derived from an EMBL/GenBank/DDBJ whole genome shotgun (WGS) entry which is preliminary data.</text>
</comment>
<evidence type="ECO:0000313" key="1">
    <source>
        <dbReference type="EMBL" id="GGE72494.1"/>
    </source>
</evidence>
<reference evidence="1" key="2">
    <citation type="submission" date="2020-09" db="EMBL/GenBank/DDBJ databases">
        <authorList>
            <person name="Sun Q."/>
            <person name="Zhou Y."/>
        </authorList>
    </citation>
    <scope>NUCLEOTIDE SEQUENCE</scope>
    <source>
        <strain evidence="1">CGMCC 1.12698</strain>
    </source>
</reference>
<protein>
    <submittedName>
        <fullName evidence="1">Uncharacterized protein</fullName>
    </submittedName>
</protein>
<sequence>MPFIGNLPLIFSIPSGVSIVWIKRGANKEPDIMVICQVPAIIHPGAWAEAKHNGA</sequence>
<keyword evidence="2" id="KW-1185">Reference proteome</keyword>
<name>A0A917AT15_9BACI</name>